<sequence length="253" mass="27532">MTTTLKSTSDYGNDHGKPIKAMSVDSGICHGLINIIYPLARRVVIPFHFGQLTVTGQENVPKTGPVILAPTHRSRWDALMVPYAVGKPVTGRDLRYMVSANEIYGLQGWFIRRLGGFPVDTGRGGISSIRHTVELLSNGEALVMFPEGNIFRNGEVNPLKPGMARIALQVESSHPGIGLKIVPISINYSQPIPKWGCEVKVTVGSPISVADYSTKSVKKGAAQLTHDLYTAMTNLDRSYSATRKSEVRSQKSA</sequence>
<dbReference type="PANTHER" id="PTHR10434">
    <property type="entry name" value="1-ACYL-SN-GLYCEROL-3-PHOSPHATE ACYLTRANSFERASE"/>
    <property type="match status" value="1"/>
</dbReference>
<dbReference type="Pfam" id="PF01553">
    <property type="entry name" value="Acyltransferase"/>
    <property type="match status" value="1"/>
</dbReference>
<keyword evidence="1" id="KW-0808">Transferase</keyword>
<dbReference type="CDD" id="cd07989">
    <property type="entry name" value="LPLAT_AGPAT-like"/>
    <property type="match status" value="1"/>
</dbReference>
<dbReference type="InterPro" id="IPR002123">
    <property type="entry name" value="Plipid/glycerol_acylTrfase"/>
</dbReference>
<reference evidence="5" key="1">
    <citation type="submission" date="2016-10" db="EMBL/GenBank/DDBJ databases">
        <title>Comparative genomics uncovers the prolific and rare metabolic potential of the cyanobacterial genus Moorea.</title>
        <authorList>
            <person name="Leao T."/>
            <person name="Castelao G."/>
            <person name="Korobeynikov A."/>
            <person name="Monroe E.A."/>
            <person name="Podell S."/>
            <person name="Glukhov E."/>
            <person name="Allen E."/>
            <person name="Gerwick W.H."/>
            <person name="Gerwick L."/>
        </authorList>
    </citation>
    <scope>NUCLEOTIDE SEQUENCE [LARGE SCALE GENOMIC DNA]</scope>
    <source>
        <strain evidence="5">JHB</strain>
    </source>
</reference>
<protein>
    <submittedName>
        <fullName evidence="4">Lysophospholipid acyltransferase family protein</fullName>
    </submittedName>
</protein>
<feature type="domain" description="Phospholipid/glycerol acyltransferase" evidence="3">
    <location>
        <begin position="66"/>
        <end position="189"/>
    </location>
</feature>
<evidence type="ECO:0000256" key="2">
    <source>
        <dbReference type="ARBA" id="ARBA00023315"/>
    </source>
</evidence>
<evidence type="ECO:0000256" key="1">
    <source>
        <dbReference type="ARBA" id="ARBA00022679"/>
    </source>
</evidence>
<dbReference type="GO" id="GO:0003841">
    <property type="term" value="F:1-acylglycerol-3-phosphate O-acyltransferase activity"/>
    <property type="evidence" value="ECO:0007669"/>
    <property type="project" value="TreeGrafter"/>
</dbReference>
<proteinExistence type="predicted"/>
<dbReference type="GO" id="GO:0006654">
    <property type="term" value="P:phosphatidic acid biosynthetic process"/>
    <property type="evidence" value="ECO:0007669"/>
    <property type="project" value="TreeGrafter"/>
</dbReference>
<dbReference type="PANTHER" id="PTHR10434:SF11">
    <property type="entry name" value="1-ACYL-SN-GLYCEROL-3-PHOSPHATE ACYLTRANSFERASE"/>
    <property type="match status" value="1"/>
</dbReference>
<dbReference type="AlphaFoldDB" id="A0A1D9G8H2"/>
<organism evidence="4 5">
    <name type="scientific">Moorena producens (strain JHB)</name>
    <dbReference type="NCBI Taxonomy" id="1454205"/>
    <lineage>
        <taxon>Bacteria</taxon>
        <taxon>Bacillati</taxon>
        <taxon>Cyanobacteriota</taxon>
        <taxon>Cyanophyceae</taxon>
        <taxon>Coleofasciculales</taxon>
        <taxon>Coleofasciculaceae</taxon>
        <taxon>Moorena</taxon>
    </lineage>
</organism>
<evidence type="ECO:0000259" key="3">
    <source>
        <dbReference type="SMART" id="SM00563"/>
    </source>
</evidence>
<accession>A0A1D9G8H2</accession>
<dbReference type="SUPFAM" id="SSF69593">
    <property type="entry name" value="Glycerol-3-phosphate (1)-acyltransferase"/>
    <property type="match status" value="1"/>
</dbReference>
<name>A0A1D9G8H2_MOOP1</name>
<evidence type="ECO:0000313" key="5">
    <source>
        <dbReference type="Proteomes" id="UP000176944"/>
    </source>
</evidence>
<keyword evidence="2 4" id="KW-0012">Acyltransferase</keyword>
<dbReference type="SMART" id="SM00563">
    <property type="entry name" value="PlsC"/>
    <property type="match status" value="1"/>
</dbReference>
<evidence type="ECO:0000313" key="4">
    <source>
        <dbReference type="EMBL" id="AOY83700.1"/>
    </source>
</evidence>
<gene>
    <name evidence="4" type="ORF">BJP36_31080</name>
</gene>
<dbReference type="EMBL" id="CP017708">
    <property type="protein sequence ID" value="AOY83700.1"/>
    <property type="molecule type" value="Genomic_DNA"/>
</dbReference>
<dbReference type="Proteomes" id="UP000176944">
    <property type="component" value="Chromosome"/>
</dbReference>